<proteinExistence type="inferred from homology"/>
<evidence type="ECO:0000256" key="2">
    <source>
        <dbReference type="ARBA" id="ARBA00022448"/>
    </source>
</evidence>
<dbReference type="EMBL" id="MSDU01000041">
    <property type="protein sequence ID" value="OLN21533.1"/>
    <property type="molecule type" value="Genomic_DNA"/>
</dbReference>
<gene>
    <name evidence="9" type="ORF">BTO30_14495</name>
</gene>
<dbReference type="InterPro" id="IPR035906">
    <property type="entry name" value="MetI-like_sf"/>
</dbReference>
<keyword evidence="10" id="KW-1185">Reference proteome</keyword>
<dbReference type="Pfam" id="PF00528">
    <property type="entry name" value="BPD_transp_1"/>
    <property type="match status" value="1"/>
</dbReference>
<keyword evidence="5 7" id="KW-1133">Transmembrane helix</keyword>
<accession>A0A1Q8Q2F7</accession>
<comment type="caution">
    <text evidence="9">The sequence shown here is derived from an EMBL/GenBank/DDBJ whole genome shotgun (WGS) entry which is preliminary data.</text>
</comment>
<dbReference type="RefSeq" id="WP_075399427.1">
    <property type="nucleotide sequence ID" value="NZ_MSDU01000041.1"/>
</dbReference>
<dbReference type="OrthoDB" id="9804353at2"/>
<evidence type="ECO:0000256" key="5">
    <source>
        <dbReference type="ARBA" id="ARBA00022989"/>
    </source>
</evidence>
<dbReference type="Proteomes" id="UP000185568">
    <property type="component" value="Unassembled WGS sequence"/>
</dbReference>
<name>A0A1Q8Q2F7_9BACI</name>
<evidence type="ECO:0000256" key="7">
    <source>
        <dbReference type="RuleBase" id="RU363032"/>
    </source>
</evidence>
<feature type="transmembrane region" description="Helical" evidence="7">
    <location>
        <begin position="239"/>
        <end position="260"/>
    </location>
</feature>
<feature type="transmembrane region" description="Helical" evidence="7">
    <location>
        <begin position="207"/>
        <end position="227"/>
    </location>
</feature>
<feature type="transmembrane region" description="Helical" evidence="7">
    <location>
        <begin position="27"/>
        <end position="50"/>
    </location>
</feature>
<feature type="transmembrane region" description="Helical" evidence="7">
    <location>
        <begin position="85"/>
        <end position="105"/>
    </location>
</feature>
<feature type="transmembrane region" description="Helical" evidence="7">
    <location>
        <begin position="143"/>
        <end position="162"/>
    </location>
</feature>
<dbReference type="STRING" id="1714264.BTO30_14495"/>
<keyword evidence="6 7" id="KW-0472">Membrane</keyword>
<dbReference type="GO" id="GO:0005886">
    <property type="term" value="C:plasma membrane"/>
    <property type="evidence" value="ECO:0007669"/>
    <property type="project" value="UniProtKB-SubCell"/>
</dbReference>
<evidence type="ECO:0000256" key="6">
    <source>
        <dbReference type="ARBA" id="ARBA00023136"/>
    </source>
</evidence>
<dbReference type="GO" id="GO:0055085">
    <property type="term" value="P:transmembrane transport"/>
    <property type="evidence" value="ECO:0007669"/>
    <property type="project" value="InterPro"/>
</dbReference>
<dbReference type="PROSITE" id="PS50928">
    <property type="entry name" value="ABC_TM1"/>
    <property type="match status" value="1"/>
</dbReference>
<keyword evidence="3" id="KW-1003">Cell membrane</keyword>
<evidence type="ECO:0000313" key="9">
    <source>
        <dbReference type="EMBL" id="OLN21533.1"/>
    </source>
</evidence>
<evidence type="ECO:0000256" key="4">
    <source>
        <dbReference type="ARBA" id="ARBA00022692"/>
    </source>
</evidence>
<evidence type="ECO:0000313" key="10">
    <source>
        <dbReference type="Proteomes" id="UP000185568"/>
    </source>
</evidence>
<dbReference type="Gene3D" id="1.10.3720.10">
    <property type="entry name" value="MetI-like"/>
    <property type="match status" value="1"/>
</dbReference>
<keyword evidence="2 7" id="KW-0813">Transport</keyword>
<comment type="similarity">
    <text evidence="7">Belongs to the binding-protein-dependent transport system permease family.</text>
</comment>
<dbReference type="PANTHER" id="PTHR30151:SF0">
    <property type="entry name" value="ABC TRANSPORTER PERMEASE PROTEIN MJ0413-RELATED"/>
    <property type="match status" value="1"/>
</dbReference>
<reference evidence="9 10" key="1">
    <citation type="submission" date="2016-12" db="EMBL/GenBank/DDBJ databases">
        <title>Domibacillus antri genome sequencing.</title>
        <authorList>
            <person name="Verma A."/>
            <person name="Krishnamurthi S."/>
        </authorList>
    </citation>
    <scope>NUCLEOTIDE SEQUENCE [LARGE SCALE GENOMIC DNA]</scope>
    <source>
        <strain evidence="9 10">XD80</strain>
    </source>
</reference>
<feature type="domain" description="ABC transmembrane type-1" evidence="8">
    <location>
        <begin position="81"/>
        <end position="257"/>
    </location>
</feature>
<dbReference type="AlphaFoldDB" id="A0A1Q8Q2F7"/>
<dbReference type="PANTHER" id="PTHR30151">
    <property type="entry name" value="ALKANE SULFONATE ABC TRANSPORTER-RELATED, MEMBRANE SUBUNIT"/>
    <property type="match status" value="1"/>
</dbReference>
<feature type="transmembrane region" description="Helical" evidence="7">
    <location>
        <begin position="117"/>
        <end position="137"/>
    </location>
</feature>
<evidence type="ECO:0000259" key="8">
    <source>
        <dbReference type="PROSITE" id="PS50928"/>
    </source>
</evidence>
<dbReference type="CDD" id="cd06261">
    <property type="entry name" value="TM_PBP2"/>
    <property type="match status" value="1"/>
</dbReference>
<sequence>MEKAEASGTINVASSSIKKGKKIPQSISYPAVTLAIILAVWELCGQLNLIDPFMFSWPSRIFIEAQGFFASGEVFKHLAISGMEVGFGFAMALIGIPIGLMMGYWKKLELAFDPFVTALYTTPMIALTPLFVLWFGLETLSKVMMVFALSIFPILINTMAGVKMTDVSLIKAARSYGASERQMFKEVIFPSAIPFIITGLRLAIGRALIAVVVAEMLAGNIGIGYAIRHASELFQTAEYLAYVVVLMVLSVLLTELLKIFEKKLAPWRER</sequence>
<comment type="subcellular location">
    <subcellularLocation>
        <location evidence="1 7">Cell membrane</location>
        <topology evidence="1 7">Multi-pass membrane protein</topology>
    </subcellularLocation>
</comment>
<evidence type="ECO:0000256" key="3">
    <source>
        <dbReference type="ARBA" id="ARBA00022475"/>
    </source>
</evidence>
<dbReference type="SUPFAM" id="SSF161098">
    <property type="entry name" value="MetI-like"/>
    <property type="match status" value="1"/>
</dbReference>
<protein>
    <recommendedName>
        <fullName evidence="8">ABC transmembrane type-1 domain-containing protein</fullName>
    </recommendedName>
</protein>
<evidence type="ECO:0000256" key="1">
    <source>
        <dbReference type="ARBA" id="ARBA00004651"/>
    </source>
</evidence>
<organism evidence="9 10">
    <name type="scientific">Domibacillus antri</name>
    <dbReference type="NCBI Taxonomy" id="1714264"/>
    <lineage>
        <taxon>Bacteria</taxon>
        <taxon>Bacillati</taxon>
        <taxon>Bacillota</taxon>
        <taxon>Bacilli</taxon>
        <taxon>Bacillales</taxon>
        <taxon>Bacillaceae</taxon>
        <taxon>Domibacillus</taxon>
    </lineage>
</organism>
<keyword evidence="4 7" id="KW-0812">Transmembrane</keyword>
<dbReference type="InterPro" id="IPR000515">
    <property type="entry name" value="MetI-like"/>
</dbReference>